<gene>
    <name evidence="2" type="ORF">UFOVP71_348</name>
</gene>
<evidence type="ECO:0000313" key="2">
    <source>
        <dbReference type="EMBL" id="CAB4241810.1"/>
    </source>
</evidence>
<sequence>MPVKHLEEKALQFKMLLRSIITEAPVADTQELSAFKDVIASKIKQLPADDATAKTLKEIEELLQHVGAGGRMGMINGQLHAINDPAVMASQKRLAQYLASMEVDPKDRAELFAMWKADKIVNIDALLSRKSKGFPEIFNGYTTNPAIQQLVDDVMETADLGQGKGEFGLNVLSKSISKPGSHIEGSEGDDKAKGDLLIRQGGSWRKIECKTTHGGAARFADQEVRPAPGYEQAANDLQSFVEKFKGTTMYQTVLPKGMAKGYGLNMRAAIDLYHGWLEQGKYSPEYLKLVERVITLIFGGKESDKERVRAIMKAFKAGNANEAIQQYSQACFDYYMGKKDDEGVLAINLNDKSFMFYSAAEDLTKQKLRFNSDTIYLTAKDVQRGAYPQMSIVPTTFGERSKAEAEAKAAVAAEKERKALARQPIATPQPKRGVSQQQFQKDVNDSVKTFAKNRGVTDPKTVAQIAAYVMQSISTGKGADPKKLTASLGKAFPELKAQ</sequence>
<proteinExistence type="predicted"/>
<dbReference type="EMBL" id="LR797824">
    <property type="protein sequence ID" value="CAB4241810.1"/>
    <property type="molecule type" value="Genomic_DNA"/>
</dbReference>
<reference evidence="2" key="1">
    <citation type="submission" date="2020-05" db="EMBL/GenBank/DDBJ databases">
        <authorList>
            <person name="Chiriac C."/>
            <person name="Salcher M."/>
            <person name="Ghai R."/>
            <person name="Kavagutti S V."/>
        </authorList>
    </citation>
    <scope>NUCLEOTIDE SEQUENCE</scope>
</reference>
<name>A0A6J5TDS8_9CAUD</name>
<evidence type="ECO:0000256" key="1">
    <source>
        <dbReference type="SAM" id="MobiDB-lite"/>
    </source>
</evidence>
<organism evidence="2">
    <name type="scientific">uncultured Caudovirales phage</name>
    <dbReference type="NCBI Taxonomy" id="2100421"/>
    <lineage>
        <taxon>Viruses</taxon>
        <taxon>Duplodnaviria</taxon>
        <taxon>Heunggongvirae</taxon>
        <taxon>Uroviricota</taxon>
        <taxon>Caudoviricetes</taxon>
        <taxon>Peduoviridae</taxon>
        <taxon>Maltschvirus</taxon>
        <taxon>Maltschvirus maltsch</taxon>
    </lineage>
</organism>
<protein>
    <submittedName>
        <fullName evidence="2">Uncharacterized protein</fullName>
    </submittedName>
</protein>
<accession>A0A6J5TDS8</accession>
<feature type="region of interest" description="Disordered" evidence="1">
    <location>
        <begin position="476"/>
        <end position="498"/>
    </location>
</feature>